<comment type="caution">
    <text evidence="1">The sequence shown here is derived from an EMBL/GenBank/DDBJ whole genome shotgun (WGS) entry which is preliminary data.</text>
</comment>
<evidence type="ECO:0008006" key="3">
    <source>
        <dbReference type="Google" id="ProtNLM"/>
    </source>
</evidence>
<evidence type="ECO:0000313" key="2">
    <source>
        <dbReference type="Proteomes" id="UP000237104"/>
    </source>
</evidence>
<dbReference type="EMBL" id="PPXF01000048">
    <property type="protein sequence ID" value="POH63953.1"/>
    <property type="molecule type" value="Genomic_DNA"/>
</dbReference>
<reference evidence="1 2" key="1">
    <citation type="submission" date="2018-01" db="EMBL/GenBank/DDBJ databases">
        <title>Cryobacterium sp. nov., from glaciers in China.</title>
        <authorList>
            <person name="Liu Q."/>
            <person name="Xin Y.-H."/>
        </authorList>
    </citation>
    <scope>NUCLEOTIDE SEQUENCE [LARGE SCALE GENOMIC DNA]</scope>
    <source>
        <strain evidence="1 2">TMB1-8</strain>
    </source>
</reference>
<sequence length="183" mass="19263">MAALASAADLATYSKGAISASDPRAGDALEGATTAIRNYCGWHVTPVETSELVLDGPGGRLLSLPTKNLHGIASLVEDDAALVDNVDFRWSADGSVKRKHALWSDEFRIIEATISHGYAEAADLKRVVLSVVARELSSPTGATREQAGAVSISWALSAPGVSGGIALLQNERSILDFYRIEDA</sequence>
<dbReference type="RefSeq" id="WP_103431295.1">
    <property type="nucleotide sequence ID" value="NZ_PPXF01000048.1"/>
</dbReference>
<dbReference type="AlphaFoldDB" id="A0A2S3ZCF8"/>
<dbReference type="Proteomes" id="UP000237104">
    <property type="component" value="Unassembled WGS sequence"/>
</dbReference>
<name>A0A2S3ZCF8_9MICO</name>
<gene>
    <name evidence="1" type="ORF">C3B59_10440</name>
</gene>
<dbReference type="OrthoDB" id="3838020at2"/>
<accession>A0A2S3ZCF8</accession>
<evidence type="ECO:0000313" key="1">
    <source>
        <dbReference type="EMBL" id="POH63953.1"/>
    </source>
</evidence>
<organism evidence="1 2">
    <name type="scientific">Cryobacterium zongtaii</name>
    <dbReference type="NCBI Taxonomy" id="1259217"/>
    <lineage>
        <taxon>Bacteria</taxon>
        <taxon>Bacillati</taxon>
        <taxon>Actinomycetota</taxon>
        <taxon>Actinomycetes</taxon>
        <taxon>Micrococcales</taxon>
        <taxon>Microbacteriaceae</taxon>
        <taxon>Cryobacterium</taxon>
    </lineage>
</organism>
<proteinExistence type="predicted"/>
<protein>
    <recommendedName>
        <fullName evidence="3">Head-to-tail adaptor</fullName>
    </recommendedName>
</protein>